<comment type="caution">
    <text evidence="1">The sequence shown here is derived from an EMBL/GenBank/DDBJ whole genome shotgun (WGS) entry which is preliminary data.</text>
</comment>
<name>A0AAE1DCY4_9GAST</name>
<accession>A0AAE1DCY4</accession>
<gene>
    <name evidence="1" type="ORF">RRG08_002341</name>
</gene>
<proteinExistence type="predicted"/>
<organism evidence="1 2">
    <name type="scientific">Elysia crispata</name>
    <name type="common">lettuce slug</name>
    <dbReference type="NCBI Taxonomy" id="231223"/>
    <lineage>
        <taxon>Eukaryota</taxon>
        <taxon>Metazoa</taxon>
        <taxon>Spiralia</taxon>
        <taxon>Lophotrochozoa</taxon>
        <taxon>Mollusca</taxon>
        <taxon>Gastropoda</taxon>
        <taxon>Heterobranchia</taxon>
        <taxon>Euthyneura</taxon>
        <taxon>Panpulmonata</taxon>
        <taxon>Sacoglossa</taxon>
        <taxon>Placobranchoidea</taxon>
        <taxon>Plakobranchidae</taxon>
        <taxon>Elysia</taxon>
    </lineage>
</organism>
<dbReference type="AlphaFoldDB" id="A0AAE1DCY4"/>
<keyword evidence="2" id="KW-1185">Reference proteome</keyword>
<sequence>MDQRVNKEIKRSRSVRSSLNPLVLYLLICSPLSCAGSQMRLYKCVSAEGMSVLSCPEHSSLNADCGTKRGWGKKLVAHGMDICGCTILNIVFHVPCLSLLQTS</sequence>
<protein>
    <submittedName>
        <fullName evidence="1">Uncharacterized protein</fullName>
    </submittedName>
</protein>
<dbReference type="Proteomes" id="UP001283361">
    <property type="component" value="Unassembled WGS sequence"/>
</dbReference>
<dbReference type="EMBL" id="JAWDGP010004263">
    <property type="protein sequence ID" value="KAK3766109.1"/>
    <property type="molecule type" value="Genomic_DNA"/>
</dbReference>
<evidence type="ECO:0000313" key="2">
    <source>
        <dbReference type="Proteomes" id="UP001283361"/>
    </source>
</evidence>
<evidence type="ECO:0000313" key="1">
    <source>
        <dbReference type="EMBL" id="KAK3766109.1"/>
    </source>
</evidence>
<reference evidence="1" key="1">
    <citation type="journal article" date="2023" name="G3 (Bethesda)">
        <title>A reference genome for the long-term kleptoplast-retaining sea slug Elysia crispata morphotype clarki.</title>
        <authorList>
            <person name="Eastman K.E."/>
            <person name="Pendleton A.L."/>
            <person name="Shaikh M.A."/>
            <person name="Suttiyut T."/>
            <person name="Ogas R."/>
            <person name="Tomko P."/>
            <person name="Gavelis G."/>
            <person name="Widhalm J.R."/>
            <person name="Wisecaver J.H."/>
        </authorList>
    </citation>
    <scope>NUCLEOTIDE SEQUENCE</scope>
    <source>
        <strain evidence="1">ECLA1</strain>
    </source>
</reference>